<accession>A0A6J2KE27</accession>
<dbReference type="OrthoDB" id="8179976at2759"/>
<sequence length="186" mass="21236">MICLILLVFSFFSVQSLENIIGRGSYRVTNLQQCEGYEQHLFNLDLHRRKMNRTHDGFNGVLKIETRLDDSYGIEIKVCKFVDGGCKPFTVLKDESFTKFVEYHIGKNVEKILSAAGVEPARFPIEPCEKKITGYLFSYEELPHAGLYGSFHCHTTVLQRNGDDNEVVGCLDVTFEFKANNDIKII</sequence>
<name>A0A6J2KE27_BOMMA</name>
<reference evidence="3" key="1">
    <citation type="submission" date="2025-08" db="UniProtKB">
        <authorList>
            <consortium name="RefSeq"/>
        </authorList>
    </citation>
    <scope>IDENTIFICATION</scope>
    <source>
        <tissue evidence="3">Silk gland</tissue>
    </source>
</reference>
<gene>
    <name evidence="3" type="primary">LOC114250769</name>
</gene>
<evidence type="ECO:0000313" key="2">
    <source>
        <dbReference type="Proteomes" id="UP000504629"/>
    </source>
</evidence>
<dbReference type="AlphaFoldDB" id="A0A6J2KE27"/>
<evidence type="ECO:0000256" key="1">
    <source>
        <dbReference type="SAM" id="SignalP"/>
    </source>
</evidence>
<dbReference type="KEGG" id="bman:114250769"/>
<dbReference type="Proteomes" id="UP000504629">
    <property type="component" value="Unplaced"/>
</dbReference>
<dbReference type="GeneID" id="114250769"/>
<feature type="signal peptide" evidence="1">
    <location>
        <begin position="1"/>
        <end position="16"/>
    </location>
</feature>
<keyword evidence="1" id="KW-0732">Signal</keyword>
<protein>
    <submittedName>
        <fullName evidence="3">Uncharacterized protein LOC114250769</fullName>
    </submittedName>
</protein>
<keyword evidence="2" id="KW-1185">Reference proteome</keyword>
<feature type="chain" id="PRO_5026824570" evidence="1">
    <location>
        <begin position="17"/>
        <end position="186"/>
    </location>
</feature>
<organism evidence="2 3">
    <name type="scientific">Bombyx mandarina</name>
    <name type="common">Wild silk moth</name>
    <name type="synonym">Wild silkworm</name>
    <dbReference type="NCBI Taxonomy" id="7092"/>
    <lineage>
        <taxon>Eukaryota</taxon>
        <taxon>Metazoa</taxon>
        <taxon>Ecdysozoa</taxon>
        <taxon>Arthropoda</taxon>
        <taxon>Hexapoda</taxon>
        <taxon>Insecta</taxon>
        <taxon>Pterygota</taxon>
        <taxon>Neoptera</taxon>
        <taxon>Endopterygota</taxon>
        <taxon>Lepidoptera</taxon>
        <taxon>Glossata</taxon>
        <taxon>Ditrysia</taxon>
        <taxon>Bombycoidea</taxon>
        <taxon>Bombycidae</taxon>
        <taxon>Bombycinae</taxon>
        <taxon>Bombyx</taxon>
    </lineage>
</organism>
<proteinExistence type="predicted"/>
<dbReference type="RefSeq" id="XP_028040571.1">
    <property type="nucleotide sequence ID" value="XM_028184770.1"/>
</dbReference>
<evidence type="ECO:0000313" key="3">
    <source>
        <dbReference type="RefSeq" id="XP_028040571.1"/>
    </source>
</evidence>